<dbReference type="GO" id="GO:0005829">
    <property type="term" value="C:cytosol"/>
    <property type="evidence" value="ECO:0007669"/>
    <property type="project" value="TreeGrafter"/>
</dbReference>
<feature type="active site" evidence="16">
    <location>
        <position position="283"/>
    </location>
</feature>
<dbReference type="Proteomes" id="UP000005289">
    <property type="component" value="Chromosome"/>
</dbReference>
<dbReference type="SUPFAM" id="SSF56059">
    <property type="entry name" value="Glutathione synthetase ATP-binding domain-like"/>
    <property type="match status" value="1"/>
</dbReference>
<dbReference type="SUPFAM" id="SSF52440">
    <property type="entry name" value="PreATP-grasp domain"/>
    <property type="match status" value="1"/>
</dbReference>
<dbReference type="KEGG" id="tti:THITH_14450"/>
<dbReference type="InterPro" id="IPR011761">
    <property type="entry name" value="ATP-grasp"/>
</dbReference>
<feature type="binding site" evidence="17">
    <location>
        <position position="272"/>
    </location>
    <ligand>
        <name>Mg(2+)</name>
        <dbReference type="ChEBI" id="CHEBI:18420"/>
        <label>1</label>
    </ligand>
</feature>
<dbReference type="HOGENOM" id="CLU_039268_1_2_6"/>
<evidence type="ECO:0000256" key="10">
    <source>
        <dbReference type="ARBA" id="ARBA00022840"/>
    </source>
</evidence>
<dbReference type="EC" id="6.3.2.4" evidence="6 15"/>
<evidence type="ECO:0000256" key="13">
    <source>
        <dbReference type="ARBA" id="ARBA00023316"/>
    </source>
</evidence>
<keyword evidence="17" id="KW-0464">Manganese</keyword>
<feature type="active site" evidence="16">
    <location>
        <position position="152"/>
    </location>
</feature>
<evidence type="ECO:0000256" key="17">
    <source>
        <dbReference type="PIRSR" id="PIRSR039102-3"/>
    </source>
</evidence>
<dbReference type="GO" id="GO:0005524">
    <property type="term" value="F:ATP binding"/>
    <property type="evidence" value="ECO:0007669"/>
    <property type="project" value="UniProtKB-UniRule"/>
</dbReference>
<dbReference type="Gene3D" id="3.40.50.20">
    <property type="match status" value="1"/>
</dbReference>
<keyword evidence="11 15" id="KW-0133">Cell shape</keyword>
<dbReference type="PROSITE" id="PS00844">
    <property type="entry name" value="DALA_DALA_LIGASE_2"/>
    <property type="match status" value="1"/>
</dbReference>
<dbReference type="UniPathway" id="UPA00219"/>
<dbReference type="Pfam" id="PF01820">
    <property type="entry name" value="Dala_Dala_lig_N"/>
    <property type="match status" value="1"/>
</dbReference>
<keyword evidence="7 15" id="KW-0963">Cytoplasm</keyword>
<evidence type="ECO:0000256" key="2">
    <source>
        <dbReference type="ARBA" id="ARBA00003921"/>
    </source>
</evidence>
<keyword evidence="17" id="KW-0479">Metal-binding</keyword>
<reference evidence="20 21" key="1">
    <citation type="submission" date="2013-12" db="EMBL/GenBank/DDBJ databases">
        <authorList>
            <consortium name="DOE Joint Genome Institute"/>
            <person name="Muyzer G."/>
            <person name="Huntemann M."/>
            <person name="Han J."/>
            <person name="Chen A."/>
            <person name="Kyrpides N."/>
            <person name="Mavromatis K."/>
            <person name="Markowitz V."/>
            <person name="Palaniappan K."/>
            <person name="Ivanova N."/>
            <person name="Schaumberg A."/>
            <person name="Pati A."/>
            <person name="Liolios K."/>
            <person name="Nordberg H.P."/>
            <person name="Cantor M.N."/>
            <person name="Hua S.X."/>
            <person name="Woyke T."/>
        </authorList>
    </citation>
    <scope>NUCLEOTIDE SEQUENCE [LARGE SCALE GENOMIC DNA]</scope>
    <source>
        <strain evidence="20 21">ARh 1</strain>
    </source>
</reference>
<dbReference type="InterPro" id="IPR011095">
    <property type="entry name" value="Dala_Dala_lig_C"/>
</dbReference>
<sequence length="314" mass="33134">MTQAATRAARYGRVAVLMGGWSDEREISLASGNAVLQALLRQGVDATPIDLTIERARNLDLLGYDRAFIALHGTGGEDGTMQGCLDIAGVPYTGSGVLGSALGMDKLACKRLWAGTNLPSAPYRLLSADSDLEAVADALGLPLIVKPSRGGSSLGLTRVQSTAELPAAYEEACRHAGAVFAEQWIVGKEYTVAIVGNEPLPVIQIETPGSFYDYHAKYEADTTRYLCPPPLDSAALIELQTLALSAFAAIDGQGWGRVDLLQDVHGENYLIEVNTVPGMTDHSLVPKAAAQAGIGFDELCLRILDTSFGAEGGD</sequence>
<dbReference type="AlphaFoldDB" id="W0DPW4"/>
<evidence type="ECO:0000256" key="6">
    <source>
        <dbReference type="ARBA" id="ARBA00012216"/>
    </source>
</evidence>
<dbReference type="EMBL" id="CP007029">
    <property type="protein sequence ID" value="AHE99272.1"/>
    <property type="molecule type" value="Genomic_DNA"/>
</dbReference>
<dbReference type="STRING" id="713585.THITH_14450"/>
<comment type="cofactor">
    <cofactor evidence="1">
        <name>Mn(2+)</name>
        <dbReference type="ChEBI" id="CHEBI:29035"/>
    </cofactor>
</comment>
<dbReference type="Gene3D" id="3.30.1490.20">
    <property type="entry name" value="ATP-grasp fold, A domain"/>
    <property type="match status" value="1"/>
</dbReference>
<evidence type="ECO:0000256" key="14">
    <source>
        <dbReference type="ARBA" id="ARBA00047614"/>
    </source>
</evidence>
<dbReference type="InterPro" id="IPR016185">
    <property type="entry name" value="PreATP-grasp_dom_sf"/>
</dbReference>
<accession>W0DPW4</accession>
<evidence type="ECO:0000256" key="8">
    <source>
        <dbReference type="ARBA" id="ARBA00022598"/>
    </source>
</evidence>
<evidence type="ECO:0000313" key="20">
    <source>
        <dbReference type="EMBL" id="AHE99272.1"/>
    </source>
</evidence>
<dbReference type="HAMAP" id="MF_00047">
    <property type="entry name" value="Dala_Dala_lig"/>
    <property type="match status" value="1"/>
</dbReference>
<evidence type="ECO:0000256" key="15">
    <source>
        <dbReference type="HAMAP-Rule" id="MF_00047"/>
    </source>
</evidence>
<proteinExistence type="inferred from homology"/>
<evidence type="ECO:0000313" key="21">
    <source>
        <dbReference type="Proteomes" id="UP000005289"/>
    </source>
</evidence>
<dbReference type="RefSeq" id="WP_006747194.1">
    <property type="nucleotide sequence ID" value="NZ_CP007029.1"/>
</dbReference>
<evidence type="ECO:0000256" key="7">
    <source>
        <dbReference type="ARBA" id="ARBA00022490"/>
    </source>
</evidence>
<dbReference type="Pfam" id="PF07478">
    <property type="entry name" value="Dala_Dala_lig_C"/>
    <property type="match status" value="1"/>
</dbReference>
<evidence type="ECO:0000256" key="4">
    <source>
        <dbReference type="ARBA" id="ARBA00004752"/>
    </source>
</evidence>
<dbReference type="InterPro" id="IPR013815">
    <property type="entry name" value="ATP_grasp_subdomain_1"/>
</dbReference>
<dbReference type="InterPro" id="IPR011127">
    <property type="entry name" value="Dala_Dala_lig_N"/>
</dbReference>
<feature type="binding site" evidence="17">
    <location>
        <position position="259"/>
    </location>
    <ligand>
        <name>Mg(2+)</name>
        <dbReference type="ChEBI" id="CHEBI:18420"/>
        <label>1</label>
    </ligand>
</feature>
<evidence type="ECO:0000256" key="12">
    <source>
        <dbReference type="ARBA" id="ARBA00022984"/>
    </source>
</evidence>
<evidence type="ECO:0000259" key="19">
    <source>
        <dbReference type="PROSITE" id="PS50975"/>
    </source>
</evidence>
<evidence type="ECO:0000256" key="11">
    <source>
        <dbReference type="ARBA" id="ARBA00022960"/>
    </source>
</evidence>
<keyword evidence="17" id="KW-0460">Magnesium</keyword>
<comment type="function">
    <text evidence="2 15">Cell wall formation.</text>
</comment>
<keyword evidence="12 15" id="KW-0573">Peptidoglycan synthesis</keyword>
<evidence type="ECO:0000256" key="16">
    <source>
        <dbReference type="PIRSR" id="PIRSR039102-1"/>
    </source>
</evidence>
<evidence type="ECO:0000256" key="5">
    <source>
        <dbReference type="ARBA" id="ARBA00010871"/>
    </source>
</evidence>
<dbReference type="InterPro" id="IPR005905">
    <property type="entry name" value="D_ala_D_ala"/>
</dbReference>
<feature type="binding site" evidence="17">
    <location>
        <position position="274"/>
    </location>
    <ligand>
        <name>Mg(2+)</name>
        <dbReference type="ChEBI" id="CHEBI:18420"/>
        <label>2</label>
    </ligand>
</feature>
<comment type="cofactor">
    <cofactor evidence="17">
        <name>Mg(2+)</name>
        <dbReference type="ChEBI" id="CHEBI:18420"/>
    </cofactor>
    <cofactor evidence="17">
        <name>Mn(2+)</name>
        <dbReference type="ChEBI" id="CHEBI:29035"/>
    </cofactor>
    <text evidence="17">Binds 2 magnesium or manganese ions per subunit.</text>
</comment>
<keyword evidence="13 15" id="KW-0961">Cell wall biogenesis/degradation</keyword>
<dbReference type="GO" id="GO:0046872">
    <property type="term" value="F:metal ion binding"/>
    <property type="evidence" value="ECO:0007669"/>
    <property type="project" value="UniProtKB-KW"/>
</dbReference>
<keyword evidence="8 15" id="KW-0436">Ligase</keyword>
<dbReference type="GO" id="GO:0009252">
    <property type="term" value="P:peptidoglycan biosynthetic process"/>
    <property type="evidence" value="ECO:0007669"/>
    <property type="project" value="UniProtKB-UniRule"/>
</dbReference>
<keyword evidence="21" id="KW-1185">Reference proteome</keyword>
<dbReference type="PANTHER" id="PTHR23132:SF23">
    <property type="entry name" value="D-ALANINE--D-ALANINE LIGASE B"/>
    <property type="match status" value="1"/>
</dbReference>
<comment type="similarity">
    <text evidence="5 15">Belongs to the D-alanine--D-alanine ligase family.</text>
</comment>
<dbReference type="Gene3D" id="3.30.470.20">
    <property type="entry name" value="ATP-grasp fold, B domain"/>
    <property type="match status" value="1"/>
</dbReference>
<gene>
    <name evidence="15" type="primary">ddl</name>
    <name evidence="20" type="ORF">THITH_14450</name>
</gene>
<comment type="subcellular location">
    <subcellularLocation>
        <location evidence="3 15">Cytoplasm</location>
    </subcellularLocation>
</comment>
<evidence type="ECO:0000256" key="18">
    <source>
        <dbReference type="PROSITE-ProRule" id="PRU00409"/>
    </source>
</evidence>
<evidence type="ECO:0000256" key="3">
    <source>
        <dbReference type="ARBA" id="ARBA00004496"/>
    </source>
</evidence>
<dbReference type="NCBIfam" id="NF002378">
    <property type="entry name" value="PRK01372.1"/>
    <property type="match status" value="1"/>
</dbReference>
<dbReference type="PIRSF" id="PIRSF039102">
    <property type="entry name" value="Ddl/VanB"/>
    <property type="match status" value="1"/>
</dbReference>
<comment type="catalytic activity">
    <reaction evidence="14 15">
        <text>2 D-alanine + ATP = D-alanyl-D-alanine + ADP + phosphate + H(+)</text>
        <dbReference type="Rhea" id="RHEA:11224"/>
        <dbReference type="ChEBI" id="CHEBI:15378"/>
        <dbReference type="ChEBI" id="CHEBI:30616"/>
        <dbReference type="ChEBI" id="CHEBI:43474"/>
        <dbReference type="ChEBI" id="CHEBI:57416"/>
        <dbReference type="ChEBI" id="CHEBI:57822"/>
        <dbReference type="ChEBI" id="CHEBI:456216"/>
        <dbReference type="EC" id="6.3.2.4"/>
    </reaction>
</comment>
<feature type="active site" evidence="16">
    <location>
        <position position="24"/>
    </location>
</feature>
<organism evidence="20 21">
    <name type="scientific">Thioalkalivibrio paradoxus ARh 1</name>
    <dbReference type="NCBI Taxonomy" id="713585"/>
    <lineage>
        <taxon>Bacteria</taxon>
        <taxon>Pseudomonadati</taxon>
        <taxon>Pseudomonadota</taxon>
        <taxon>Gammaproteobacteria</taxon>
        <taxon>Chromatiales</taxon>
        <taxon>Ectothiorhodospiraceae</taxon>
        <taxon>Thioalkalivibrio</taxon>
    </lineage>
</organism>
<dbReference type="OrthoDB" id="9813261at2"/>
<dbReference type="PROSITE" id="PS00843">
    <property type="entry name" value="DALA_DALA_LIGASE_1"/>
    <property type="match status" value="1"/>
</dbReference>
<dbReference type="GO" id="GO:0008360">
    <property type="term" value="P:regulation of cell shape"/>
    <property type="evidence" value="ECO:0007669"/>
    <property type="project" value="UniProtKB-KW"/>
</dbReference>
<evidence type="ECO:0000256" key="1">
    <source>
        <dbReference type="ARBA" id="ARBA00001936"/>
    </source>
</evidence>
<dbReference type="GO" id="GO:0008716">
    <property type="term" value="F:D-alanine-D-alanine ligase activity"/>
    <property type="evidence" value="ECO:0007669"/>
    <property type="project" value="UniProtKB-UniRule"/>
</dbReference>
<dbReference type="PROSITE" id="PS50975">
    <property type="entry name" value="ATP_GRASP"/>
    <property type="match status" value="1"/>
</dbReference>
<dbReference type="PANTHER" id="PTHR23132">
    <property type="entry name" value="D-ALANINE--D-ALANINE LIGASE"/>
    <property type="match status" value="1"/>
</dbReference>
<feature type="domain" description="ATP-grasp" evidence="19">
    <location>
        <begin position="110"/>
        <end position="305"/>
    </location>
</feature>
<keyword evidence="9 18" id="KW-0547">Nucleotide-binding</keyword>
<dbReference type="GO" id="GO:0071555">
    <property type="term" value="P:cell wall organization"/>
    <property type="evidence" value="ECO:0007669"/>
    <property type="project" value="UniProtKB-KW"/>
</dbReference>
<name>W0DPW4_9GAMM</name>
<dbReference type="NCBIfam" id="TIGR01205">
    <property type="entry name" value="D_ala_D_alaTIGR"/>
    <property type="match status" value="1"/>
</dbReference>
<keyword evidence="10 18" id="KW-0067">ATP-binding</keyword>
<dbReference type="InterPro" id="IPR000291">
    <property type="entry name" value="D-Ala_lig_Van_CS"/>
</dbReference>
<comment type="pathway">
    <text evidence="4 15">Cell wall biogenesis; peptidoglycan biosynthesis.</text>
</comment>
<protein>
    <recommendedName>
        <fullName evidence="6 15">D-alanine--D-alanine ligase</fullName>
        <ecNumber evidence="6 15">6.3.2.4</ecNumber>
    </recommendedName>
    <alternativeName>
        <fullName evidence="15">D-Ala-D-Ala ligase</fullName>
    </alternativeName>
    <alternativeName>
        <fullName evidence="15">D-alanylalanine synthetase</fullName>
    </alternativeName>
</protein>
<feature type="binding site" evidence="17">
    <location>
        <position position="272"/>
    </location>
    <ligand>
        <name>Mg(2+)</name>
        <dbReference type="ChEBI" id="CHEBI:18420"/>
        <label>2</label>
    </ligand>
</feature>
<evidence type="ECO:0000256" key="9">
    <source>
        <dbReference type="ARBA" id="ARBA00022741"/>
    </source>
</evidence>